<comment type="caution">
    <text evidence="2">The sequence shown here is derived from an EMBL/GenBank/DDBJ whole genome shotgun (WGS) entry which is preliminary data.</text>
</comment>
<dbReference type="EMBL" id="BJOD01000020">
    <property type="protein sequence ID" value="GED26163.1"/>
    <property type="molecule type" value="Genomic_DNA"/>
</dbReference>
<proteinExistence type="predicted"/>
<evidence type="ECO:0000313" key="2">
    <source>
        <dbReference type="EMBL" id="RNB55206.1"/>
    </source>
</evidence>
<dbReference type="AlphaFoldDB" id="A0A3M8AVI6"/>
<reference evidence="2 3" key="1">
    <citation type="submission" date="2018-10" db="EMBL/GenBank/DDBJ databases">
        <title>Phylogenomics of Brevibacillus.</title>
        <authorList>
            <person name="Dunlap C."/>
        </authorList>
    </citation>
    <scope>NUCLEOTIDE SEQUENCE [LARGE SCALE GENOMIC DNA]</scope>
    <source>
        <strain evidence="2 3">NRRL NRS 1219</strain>
    </source>
</reference>
<dbReference type="EMBL" id="RHHN01000036">
    <property type="protein sequence ID" value="RNB55206.1"/>
    <property type="molecule type" value="Genomic_DNA"/>
</dbReference>
<evidence type="ECO:0000313" key="3">
    <source>
        <dbReference type="Proteomes" id="UP000276178"/>
    </source>
</evidence>
<dbReference type="RefSeq" id="WP_005832815.1">
    <property type="nucleotide sequence ID" value="NZ_BJOD01000020.1"/>
</dbReference>
<sequence>MKKIACLHAHPSNIALLSAAFAMYDVELVHFVDADLLLPGDGPAASATEQAYARLRQQLKGMDDGSVDAIVITCTQYASYLTAEAEAACAAPVFTIDGPFIQELSRTTERHLLVFSNPATVEPTMSRIRKQAQTARAVPAIELLVVEDAFTLLMENRQEAYLAKLTAALHDLDQTLHGVPLSVAQLSMAPAAERFARETGRFVAHPLHSLTSQLVQTLALSEKHA</sequence>
<evidence type="ECO:0000313" key="1">
    <source>
        <dbReference type="EMBL" id="GED26163.1"/>
    </source>
</evidence>
<reference evidence="1 4" key="2">
    <citation type="submission" date="2019-06" db="EMBL/GenBank/DDBJ databases">
        <title>Whole genome shotgun sequence of Brevibacillus agri NBRC 15538.</title>
        <authorList>
            <person name="Hosoyama A."/>
            <person name="Uohara A."/>
            <person name="Ohji S."/>
            <person name="Ichikawa N."/>
        </authorList>
    </citation>
    <scope>NUCLEOTIDE SEQUENCE [LARGE SCALE GENOMIC DNA]</scope>
    <source>
        <strain evidence="1 4">NBRC 15538</strain>
    </source>
</reference>
<keyword evidence="4" id="KW-1185">Reference proteome</keyword>
<evidence type="ECO:0000313" key="4">
    <source>
        <dbReference type="Proteomes" id="UP000317180"/>
    </source>
</evidence>
<dbReference type="Proteomes" id="UP000276178">
    <property type="component" value="Unassembled WGS sequence"/>
</dbReference>
<dbReference type="GeneID" id="82810916"/>
<name>A0A3M8AVI6_9BACL</name>
<dbReference type="Proteomes" id="UP000317180">
    <property type="component" value="Unassembled WGS sequence"/>
</dbReference>
<organism evidence="2 3">
    <name type="scientific">Brevibacillus agri</name>
    <dbReference type="NCBI Taxonomy" id="51101"/>
    <lineage>
        <taxon>Bacteria</taxon>
        <taxon>Bacillati</taxon>
        <taxon>Bacillota</taxon>
        <taxon>Bacilli</taxon>
        <taxon>Bacillales</taxon>
        <taxon>Paenibacillaceae</taxon>
        <taxon>Brevibacillus</taxon>
    </lineage>
</organism>
<accession>A0A3M8AVI6</accession>
<evidence type="ECO:0008006" key="5">
    <source>
        <dbReference type="Google" id="ProtNLM"/>
    </source>
</evidence>
<gene>
    <name evidence="1" type="ORF">BAG01nite_22650</name>
    <name evidence="2" type="ORF">EB820_12350</name>
</gene>
<dbReference type="OrthoDB" id="2910128at2"/>
<protein>
    <recommendedName>
        <fullName evidence="5">Asp/Glu racemase</fullName>
    </recommendedName>
</protein>